<keyword evidence="8" id="KW-0999">Mitochondrion inner membrane</keyword>
<feature type="binding site" evidence="36">
    <location>
        <position position="444"/>
    </location>
    <ligand>
        <name>(R)-carnitine</name>
        <dbReference type="ChEBI" id="CHEBI:16347"/>
    </ligand>
</feature>
<evidence type="ECO:0000256" key="25">
    <source>
        <dbReference type="ARBA" id="ARBA00051955"/>
    </source>
</evidence>
<keyword evidence="13" id="KW-0496">Mitochondrion</keyword>
<comment type="catalytic activity">
    <reaction evidence="23">
        <text>2,6-dimethylheptanoyl-CoA + (R)-carnitine = O-2,6-dimethylheptanoyl-(R)-carnitine + CoA</text>
        <dbReference type="Rhea" id="RHEA:45004"/>
        <dbReference type="ChEBI" id="CHEBI:16347"/>
        <dbReference type="ChEBI" id="CHEBI:57287"/>
        <dbReference type="ChEBI" id="CHEBI:84843"/>
        <dbReference type="ChEBI" id="CHEBI:84847"/>
    </reaction>
    <physiologicalReaction direction="left-to-right" evidence="23">
        <dbReference type="Rhea" id="RHEA:45005"/>
    </physiologicalReaction>
</comment>
<evidence type="ECO:0000256" key="8">
    <source>
        <dbReference type="ARBA" id="ARBA00022792"/>
    </source>
</evidence>
<comment type="catalytic activity">
    <reaction evidence="17">
        <text>decanoyl-CoA + (R)-carnitine = O-decanoyl-(R)-carnitine + CoA</text>
        <dbReference type="Rhea" id="RHEA:44828"/>
        <dbReference type="ChEBI" id="CHEBI:16347"/>
        <dbReference type="ChEBI" id="CHEBI:28717"/>
        <dbReference type="ChEBI" id="CHEBI:57287"/>
        <dbReference type="ChEBI" id="CHEBI:61430"/>
    </reaction>
    <physiologicalReaction direction="left-to-right" evidence="17">
        <dbReference type="Rhea" id="RHEA:44829"/>
    </physiologicalReaction>
</comment>
<keyword evidence="9" id="KW-0256">Endoplasmic reticulum</keyword>
<evidence type="ECO:0000256" key="1">
    <source>
        <dbReference type="ARBA" id="ARBA00004240"/>
    </source>
</evidence>
<reference evidence="39" key="2">
    <citation type="submission" date="2025-09" db="UniProtKB">
        <authorList>
            <consortium name="Ensembl"/>
        </authorList>
    </citation>
    <scope>IDENTIFICATION</scope>
</reference>
<feature type="binding site" evidence="36">
    <location>
        <position position="457"/>
    </location>
    <ligand>
        <name>(R)-carnitine</name>
        <dbReference type="ChEBI" id="CHEBI:16347"/>
    </ligand>
</feature>
<evidence type="ECO:0000256" key="4">
    <source>
        <dbReference type="ARBA" id="ARBA00005232"/>
    </source>
</evidence>
<evidence type="ECO:0000256" key="11">
    <source>
        <dbReference type="ARBA" id="ARBA00022990"/>
    </source>
</evidence>
<evidence type="ECO:0000256" key="29">
    <source>
        <dbReference type="ARBA" id="ARBA00053012"/>
    </source>
</evidence>
<organism evidence="39 40">
    <name type="scientific">Mola mola</name>
    <name type="common">Ocean sunfish</name>
    <name type="synonym">Tetraodon mola</name>
    <dbReference type="NCBI Taxonomy" id="94237"/>
    <lineage>
        <taxon>Eukaryota</taxon>
        <taxon>Metazoa</taxon>
        <taxon>Chordata</taxon>
        <taxon>Craniata</taxon>
        <taxon>Vertebrata</taxon>
        <taxon>Euteleostomi</taxon>
        <taxon>Actinopterygii</taxon>
        <taxon>Neopterygii</taxon>
        <taxon>Teleostei</taxon>
        <taxon>Neoteleostei</taxon>
        <taxon>Acanthomorphata</taxon>
        <taxon>Eupercaria</taxon>
        <taxon>Tetraodontiformes</taxon>
        <taxon>Molidae</taxon>
        <taxon>Mola</taxon>
    </lineage>
</organism>
<dbReference type="GO" id="GO:0019254">
    <property type="term" value="P:carnitine metabolic process, CoA-linked"/>
    <property type="evidence" value="ECO:0007669"/>
    <property type="project" value="TreeGrafter"/>
</dbReference>
<protein>
    <recommendedName>
        <fullName evidence="33">Carnitine O-acetyltransferase</fullName>
        <ecNumber evidence="31">2.3.1.137</ecNumber>
        <ecNumber evidence="32">2.3.1.7</ecNumber>
    </recommendedName>
    <alternativeName>
        <fullName evidence="34">Carnitine acetyltransferase</fullName>
    </alternativeName>
</protein>
<evidence type="ECO:0000256" key="19">
    <source>
        <dbReference type="ARBA" id="ARBA00050851"/>
    </source>
</evidence>
<evidence type="ECO:0000256" key="3">
    <source>
        <dbReference type="ARBA" id="ARBA00004443"/>
    </source>
</evidence>
<dbReference type="Gene3D" id="3.30.559.70">
    <property type="entry name" value="Choline/Carnitine o-acyltransferase, domain 2"/>
    <property type="match status" value="1"/>
</dbReference>
<dbReference type="GO" id="GO:0008458">
    <property type="term" value="F:carnitine O-octanoyltransferase activity"/>
    <property type="evidence" value="ECO:0007669"/>
    <property type="project" value="UniProtKB-EC"/>
</dbReference>
<dbReference type="PROSITE" id="PS00440">
    <property type="entry name" value="ACYLTRANSF_C_2"/>
    <property type="match status" value="1"/>
</dbReference>
<feature type="active site" description="Proton acceptor" evidence="35">
    <location>
        <position position="335"/>
    </location>
</feature>
<evidence type="ECO:0000313" key="39">
    <source>
        <dbReference type="Ensembl" id="ENSMMOP00000015488.1"/>
    </source>
</evidence>
<evidence type="ECO:0000256" key="31">
    <source>
        <dbReference type="ARBA" id="ARBA00066418"/>
    </source>
</evidence>
<dbReference type="SUPFAM" id="SSF52777">
    <property type="entry name" value="CoA-dependent acyltransferases"/>
    <property type="match status" value="2"/>
</dbReference>
<dbReference type="InterPro" id="IPR042231">
    <property type="entry name" value="Cho/carn_acyl_trans_2"/>
</dbReference>
<evidence type="ECO:0000256" key="6">
    <source>
        <dbReference type="ARBA" id="ARBA00022448"/>
    </source>
</evidence>
<evidence type="ECO:0000256" key="24">
    <source>
        <dbReference type="ARBA" id="ARBA00051554"/>
    </source>
</evidence>
<feature type="binding site" evidence="36">
    <location>
        <position position="448"/>
    </location>
    <ligand>
        <name>CoA</name>
        <dbReference type="ChEBI" id="CHEBI:57287"/>
    </ligand>
</feature>
<evidence type="ECO:0000256" key="16">
    <source>
        <dbReference type="ARBA" id="ARBA00023315"/>
    </source>
</evidence>
<keyword evidence="11" id="KW-0007">Acetylation</keyword>
<comment type="function">
    <text evidence="30">Catalyzes the reversible transfer of acyl groups from carnitine to coenzyme A (CoA) and regulates the acyl-CoA/CoA ratio. Also plays a crucial role in the transport of fatty acids for beta-oxidation. Responsible for the synthesis of short- and branched-chain acylcarnitines. Active towards some branched-chain amino acid oxidation pathway (BCAAO) intermediates. Trans-2-enoyl-CoAs and 2-methylacyl-CoAs are poor substrates.</text>
</comment>
<feature type="binding site" evidence="36">
    <location>
        <position position="496"/>
    </location>
    <ligand>
        <name>CoA</name>
        <dbReference type="ChEBI" id="CHEBI:57287"/>
    </ligand>
</feature>
<evidence type="ECO:0000256" key="14">
    <source>
        <dbReference type="ARBA" id="ARBA00023136"/>
    </source>
</evidence>
<evidence type="ECO:0000256" key="28">
    <source>
        <dbReference type="ARBA" id="ARBA00052568"/>
    </source>
</evidence>
<reference evidence="39" key="1">
    <citation type="submission" date="2025-08" db="UniProtKB">
        <authorList>
            <consortium name="Ensembl"/>
        </authorList>
    </citation>
    <scope>IDENTIFICATION</scope>
</reference>
<dbReference type="PANTHER" id="PTHR22589">
    <property type="entry name" value="CARNITINE O-ACYLTRANSFERASE"/>
    <property type="match status" value="1"/>
</dbReference>
<name>A0A3Q3WKK9_MOLML</name>
<evidence type="ECO:0000256" key="22">
    <source>
        <dbReference type="ARBA" id="ARBA00051518"/>
    </source>
</evidence>
<comment type="catalytic activity">
    <reaction evidence="26">
        <text>hexanoyl-CoA + (R)-carnitine = O-hexanoyl-(R)-carnitine + CoA</text>
        <dbReference type="Rhea" id="RHEA:44972"/>
        <dbReference type="ChEBI" id="CHEBI:16347"/>
        <dbReference type="ChEBI" id="CHEBI:57287"/>
        <dbReference type="ChEBI" id="CHEBI:62620"/>
        <dbReference type="ChEBI" id="CHEBI:84834"/>
    </reaction>
    <physiologicalReaction direction="left-to-right" evidence="26">
        <dbReference type="Rhea" id="RHEA:44973"/>
    </physiologicalReaction>
</comment>
<comment type="catalytic activity">
    <reaction evidence="21">
        <text>4,8-dimethylnonanoyl-CoA + (R)-carnitine = O-4,8-dimethylnonanoyl-(R)-carnitine + CoA</text>
        <dbReference type="Rhea" id="RHEA:44860"/>
        <dbReference type="ChEBI" id="CHEBI:16347"/>
        <dbReference type="ChEBI" id="CHEBI:57287"/>
        <dbReference type="ChEBI" id="CHEBI:77061"/>
        <dbReference type="ChEBI" id="CHEBI:84654"/>
    </reaction>
    <physiologicalReaction direction="left-to-right" evidence="21">
        <dbReference type="Rhea" id="RHEA:44861"/>
    </physiologicalReaction>
</comment>
<evidence type="ECO:0000256" key="7">
    <source>
        <dbReference type="ARBA" id="ARBA00022679"/>
    </source>
</evidence>
<keyword evidence="12" id="KW-0443">Lipid metabolism</keyword>
<dbReference type="GO" id="GO:0005777">
    <property type="term" value="C:peroxisome"/>
    <property type="evidence" value="ECO:0007669"/>
    <property type="project" value="UniProtKB-SubCell"/>
</dbReference>
<evidence type="ECO:0000256" key="17">
    <source>
        <dbReference type="ARBA" id="ARBA00050133"/>
    </source>
</evidence>
<evidence type="ECO:0000256" key="5">
    <source>
        <dbReference type="ARBA" id="ARBA00011245"/>
    </source>
</evidence>
<keyword evidence="16 37" id="KW-0012">Acyltransferase</keyword>
<dbReference type="GO" id="GO:0006631">
    <property type="term" value="P:fatty acid metabolic process"/>
    <property type="evidence" value="ECO:0007669"/>
    <property type="project" value="UniProtKB-KW"/>
</dbReference>
<feature type="binding site" evidence="36">
    <location>
        <position position="411"/>
    </location>
    <ligand>
        <name>CoA</name>
        <dbReference type="ChEBI" id="CHEBI:57287"/>
    </ligand>
</feature>
<dbReference type="Proteomes" id="UP000261620">
    <property type="component" value="Unplaced"/>
</dbReference>
<comment type="catalytic activity">
    <reaction evidence="20">
        <text>3-hydroxybutanoyl-CoA + (R)-carnitine = O-3-hydroxybutanoyl-(R)-carnitine + CoA</text>
        <dbReference type="Rhea" id="RHEA:45000"/>
        <dbReference type="ChEBI" id="CHEBI:16347"/>
        <dbReference type="ChEBI" id="CHEBI:57287"/>
        <dbReference type="ChEBI" id="CHEBI:78611"/>
        <dbReference type="ChEBI" id="CHEBI:84842"/>
    </reaction>
    <physiologicalReaction direction="left-to-right" evidence="20">
        <dbReference type="Rhea" id="RHEA:45001"/>
    </physiologicalReaction>
</comment>
<evidence type="ECO:0000259" key="38">
    <source>
        <dbReference type="Pfam" id="PF00755"/>
    </source>
</evidence>
<dbReference type="FunFam" id="3.30.559.70:FF:000002">
    <property type="entry name" value="Carnitine O-acetyltransferase"/>
    <property type="match status" value="1"/>
</dbReference>
<comment type="catalytic activity">
    <reaction evidence="18">
        <text>2-methylbutanoyl-CoA + (R)-carnitine = O-2-methylbutanoyl-(R)-carnitine + CoA</text>
        <dbReference type="Rhea" id="RHEA:44992"/>
        <dbReference type="ChEBI" id="CHEBI:16347"/>
        <dbReference type="ChEBI" id="CHEBI:57287"/>
        <dbReference type="ChEBI" id="CHEBI:57336"/>
        <dbReference type="ChEBI" id="CHEBI:84840"/>
    </reaction>
    <physiologicalReaction direction="left-to-right" evidence="18">
        <dbReference type="Rhea" id="RHEA:44993"/>
    </physiologicalReaction>
</comment>
<feature type="binding site" evidence="36">
    <location>
        <position position="547"/>
    </location>
    <ligand>
        <name>CoA</name>
        <dbReference type="ChEBI" id="CHEBI:57287"/>
    </ligand>
</feature>
<evidence type="ECO:0000256" key="23">
    <source>
        <dbReference type="ARBA" id="ARBA00051534"/>
    </source>
</evidence>
<comment type="catalytic activity">
    <reaction evidence="27">
        <text>(R)-carnitine + acetyl-CoA = O-acetyl-(R)-carnitine + CoA</text>
        <dbReference type="Rhea" id="RHEA:21136"/>
        <dbReference type="ChEBI" id="CHEBI:16347"/>
        <dbReference type="ChEBI" id="CHEBI:57287"/>
        <dbReference type="ChEBI" id="CHEBI:57288"/>
        <dbReference type="ChEBI" id="CHEBI:57589"/>
        <dbReference type="EC" id="2.3.1.7"/>
    </reaction>
    <physiologicalReaction direction="left-to-right" evidence="27">
        <dbReference type="Rhea" id="RHEA:21137"/>
    </physiologicalReaction>
</comment>
<dbReference type="InterPro" id="IPR039551">
    <property type="entry name" value="Cho/carn_acyl_trans"/>
</dbReference>
<comment type="catalytic activity">
    <reaction evidence="24">
        <text>3-methylbutanoyl-CoA + (R)-carnitine = O-3-methylbutanoyl-(R)-carnitine + CoA</text>
        <dbReference type="Rhea" id="RHEA:44984"/>
        <dbReference type="ChEBI" id="CHEBI:16347"/>
        <dbReference type="ChEBI" id="CHEBI:57287"/>
        <dbReference type="ChEBI" id="CHEBI:57345"/>
        <dbReference type="ChEBI" id="CHEBI:70819"/>
    </reaction>
    <physiologicalReaction direction="left-to-right" evidence="24">
        <dbReference type="Rhea" id="RHEA:44985"/>
    </physiologicalReaction>
</comment>
<evidence type="ECO:0000256" key="20">
    <source>
        <dbReference type="ARBA" id="ARBA00050860"/>
    </source>
</evidence>
<keyword evidence="7 37" id="KW-0808">Transferase</keyword>
<comment type="subcellular location">
    <subcellularLocation>
        <location evidence="1">Endoplasmic reticulum</location>
    </subcellularLocation>
    <subcellularLocation>
        <location evidence="3">Mitochondrion inner membrane</location>
        <topology evidence="3">Peripheral membrane protein</topology>
        <orientation evidence="3">Matrix side</orientation>
    </subcellularLocation>
    <subcellularLocation>
        <location evidence="2">Peroxisome</location>
    </subcellularLocation>
</comment>
<evidence type="ECO:0000256" key="10">
    <source>
        <dbReference type="ARBA" id="ARBA00022832"/>
    </source>
</evidence>
<accession>A0A3Q3WKK9</accession>
<dbReference type="GO" id="GO:0005743">
    <property type="term" value="C:mitochondrial inner membrane"/>
    <property type="evidence" value="ECO:0007669"/>
    <property type="project" value="UniProtKB-SubCell"/>
</dbReference>
<evidence type="ECO:0000256" key="13">
    <source>
        <dbReference type="ARBA" id="ARBA00023128"/>
    </source>
</evidence>
<evidence type="ECO:0000256" key="36">
    <source>
        <dbReference type="PIRSR" id="PIRSR600542-2"/>
    </source>
</evidence>
<keyword evidence="15" id="KW-0576">Peroxisome</keyword>
<sequence>MSKACGQIKPCYLVKPISVTLVTGRYLTHQRGLPTLPVPPLQQTCEGYIAALEPIIELDELQHTKEQVDEFQKVGGVGDRLQRALEKRASDTENWLSDWWVQVAYLEYRLPVVVHSSPGLVLPHMNFSDKQGQISLLHLYFLPLYNNETLPVEYAGGKPLCMNQYYEVLSSCRIPGLEKDSLVNHAKSSEPPKHITVVHNFQFFMLDVYNNDGTPLTVDHLSIQLDRICSVSLQSDAEPIGILTTQHRNSWGKAYATLISDKENKESVSAIQRSIFTLCLDGPMPQVSDEMYLSCAAIQMLHGGGSQWNSGNRWFDKTLQFIIGEDGTCGVNYEHAPAEGPPIVALVDHVVEYTKKTEIMQSPMVTLPMPRKLQFNINPEIKKDIEEAKKNMNILAKNLDMRVVVFDQFGKNVPKMYNMSPDAFIQMALQLAYYRMYQRCCATYESASLRMFRLGRTDTIRSASSASAAFAKAFDDPSKQNIEKIDLMVKALKAHRSYTNMAISGQAIDRHLLGLKMMSIEEKLPLPAIFTDRAYGKALHYQLSTSQVPSKTDCFMCFGPVVSNGYGVCYNPMNDHINFAVSSFNTCKETNAARLTQAVEDALLDMRTLLDQTPRAKL</sequence>
<dbReference type="EC" id="2.3.1.7" evidence="32"/>
<evidence type="ECO:0000256" key="12">
    <source>
        <dbReference type="ARBA" id="ARBA00023098"/>
    </source>
</evidence>
<dbReference type="GO" id="GO:0004092">
    <property type="term" value="F:carnitine O-acetyltransferase activity"/>
    <property type="evidence" value="ECO:0007669"/>
    <property type="project" value="UniProtKB-EC"/>
</dbReference>
<evidence type="ECO:0000256" key="33">
    <source>
        <dbReference type="ARBA" id="ARBA00074976"/>
    </source>
</evidence>
<keyword evidence="10" id="KW-0276">Fatty acid metabolism</keyword>
<dbReference type="STRING" id="94237.ENSMMOP00000015488"/>
<evidence type="ECO:0000256" key="21">
    <source>
        <dbReference type="ARBA" id="ARBA00051087"/>
    </source>
</evidence>
<comment type="catalytic activity">
    <reaction evidence="19">
        <text>butanoyl-CoA + (R)-carnitine = O-butanoyl-(R)-carnitine + CoA</text>
        <dbReference type="Rhea" id="RHEA:44980"/>
        <dbReference type="ChEBI" id="CHEBI:16347"/>
        <dbReference type="ChEBI" id="CHEBI:21949"/>
        <dbReference type="ChEBI" id="CHEBI:57287"/>
        <dbReference type="ChEBI" id="CHEBI:57371"/>
    </reaction>
    <physiologicalReaction direction="left-to-right" evidence="19">
        <dbReference type="Rhea" id="RHEA:44981"/>
    </physiologicalReaction>
</comment>
<evidence type="ECO:0000256" key="2">
    <source>
        <dbReference type="ARBA" id="ARBA00004275"/>
    </source>
</evidence>
<evidence type="ECO:0000256" key="27">
    <source>
        <dbReference type="ARBA" id="ARBA00052310"/>
    </source>
</evidence>
<dbReference type="FunFam" id="3.30.559.10:FF:000001">
    <property type="entry name" value="Carnitine O-acetyltransferase"/>
    <property type="match status" value="1"/>
</dbReference>
<dbReference type="Pfam" id="PF00755">
    <property type="entry name" value="Carn_acyltransf"/>
    <property type="match status" value="1"/>
</dbReference>
<keyword evidence="6" id="KW-0813">Transport</keyword>
<evidence type="ECO:0000313" key="40">
    <source>
        <dbReference type="Proteomes" id="UP000261620"/>
    </source>
</evidence>
<evidence type="ECO:0000256" key="35">
    <source>
        <dbReference type="PIRSR" id="PIRSR600542-1"/>
    </source>
</evidence>
<comment type="subunit">
    <text evidence="5">Monomer.</text>
</comment>
<evidence type="ECO:0000256" key="18">
    <source>
        <dbReference type="ARBA" id="ARBA00050207"/>
    </source>
</evidence>
<dbReference type="Gene3D" id="3.30.559.10">
    <property type="entry name" value="Chloramphenicol acetyltransferase-like domain"/>
    <property type="match status" value="1"/>
</dbReference>
<feature type="binding site" evidence="36">
    <location>
        <position position="446"/>
    </location>
    <ligand>
        <name>(R)-carnitine</name>
        <dbReference type="ChEBI" id="CHEBI:16347"/>
    </ligand>
</feature>
<comment type="catalytic activity">
    <reaction evidence="22">
        <text>octanoyl-CoA + (R)-carnitine = O-octanoyl-(R)-carnitine + CoA</text>
        <dbReference type="Rhea" id="RHEA:17177"/>
        <dbReference type="ChEBI" id="CHEBI:16347"/>
        <dbReference type="ChEBI" id="CHEBI:18102"/>
        <dbReference type="ChEBI" id="CHEBI:57287"/>
        <dbReference type="ChEBI" id="CHEBI:57386"/>
        <dbReference type="EC" id="2.3.1.137"/>
    </reaction>
    <physiologicalReaction direction="left-to-right" evidence="22">
        <dbReference type="Rhea" id="RHEA:17178"/>
    </physiologicalReaction>
</comment>
<evidence type="ECO:0000256" key="9">
    <source>
        <dbReference type="ARBA" id="ARBA00022824"/>
    </source>
</evidence>
<evidence type="ECO:0000256" key="30">
    <source>
        <dbReference type="ARBA" id="ARBA00058613"/>
    </source>
</evidence>
<dbReference type="InterPro" id="IPR023213">
    <property type="entry name" value="CAT-like_dom_sf"/>
</dbReference>
<comment type="catalytic activity">
    <reaction evidence="29">
        <text>propanoyl-CoA + (R)-carnitine = O-propanoyl-(R)-carnitine + CoA</text>
        <dbReference type="Rhea" id="RHEA:44976"/>
        <dbReference type="ChEBI" id="CHEBI:16347"/>
        <dbReference type="ChEBI" id="CHEBI:53210"/>
        <dbReference type="ChEBI" id="CHEBI:57287"/>
        <dbReference type="ChEBI" id="CHEBI:57392"/>
    </reaction>
    <physiologicalReaction direction="left-to-right" evidence="29">
        <dbReference type="Rhea" id="RHEA:44977"/>
    </physiologicalReaction>
</comment>
<dbReference type="GO" id="GO:0005783">
    <property type="term" value="C:endoplasmic reticulum"/>
    <property type="evidence" value="ECO:0007669"/>
    <property type="project" value="UniProtKB-SubCell"/>
</dbReference>
<proteinExistence type="inferred from homology"/>
<comment type="catalytic activity">
    <reaction evidence="28">
        <text>acetoacetyl-CoA + (R)-carnitine = O-3-oxobutanoyl-(R)-carnitine + CoA</text>
        <dbReference type="Rhea" id="RHEA:44996"/>
        <dbReference type="ChEBI" id="CHEBI:16347"/>
        <dbReference type="ChEBI" id="CHEBI:57286"/>
        <dbReference type="ChEBI" id="CHEBI:57287"/>
        <dbReference type="ChEBI" id="CHEBI:84841"/>
    </reaction>
    <physiologicalReaction direction="left-to-right" evidence="28">
        <dbReference type="Rhea" id="RHEA:44997"/>
    </physiologicalReaction>
</comment>
<comment type="catalytic activity">
    <reaction evidence="25">
        <text>2-methylpropanoyl-CoA + (R)-carnitine = O-isobutanoyl-(R)-carnitine + CoA</text>
        <dbReference type="Rhea" id="RHEA:44988"/>
        <dbReference type="ChEBI" id="CHEBI:16347"/>
        <dbReference type="ChEBI" id="CHEBI:57287"/>
        <dbReference type="ChEBI" id="CHEBI:57338"/>
        <dbReference type="ChEBI" id="CHEBI:84838"/>
    </reaction>
    <physiologicalReaction direction="left-to-right" evidence="25">
        <dbReference type="Rhea" id="RHEA:44989"/>
    </physiologicalReaction>
</comment>
<dbReference type="InterPro" id="IPR000542">
    <property type="entry name" value="Carn_acyl_trans"/>
</dbReference>
<feature type="binding site" evidence="36">
    <location>
        <begin position="415"/>
        <end position="422"/>
    </location>
    <ligand>
        <name>CoA</name>
        <dbReference type="ChEBI" id="CHEBI:57287"/>
    </ligand>
</feature>
<comment type="similarity">
    <text evidence="4 37">Belongs to the carnitine/choline acetyltransferase family.</text>
</comment>
<evidence type="ECO:0000256" key="15">
    <source>
        <dbReference type="ARBA" id="ARBA00023140"/>
    </source>
</evidence>
<keyword evidence="14" id="KW-0472">Membrane</keyword>
<dbReference type="Ensembl" id="ENSMMOT00000015742.1">
    <property type="protein sequence ID" value="ENSMMOP00000015488.1"/>
    <property type="gene ID" value="ENSMMOG00000011811.1"/>
</dbReference>
<feature type="domain" description="Choline/carnitine acyltransferase" evidence="38">
    <location>
        <begin position="36"/>
        <end position="600"/>
    </location>
</feature>
<evidence type="ECO:0000256" key="26">
    <source>
        <dbReference type="ARBA" id="ARBA00051962"/>
    </source>
</evidence>
<dbReference type="AlphaFoldDB" id="A0A3Q3WKK9"/>
<keyword evidence="40" id="KW-1185">Reference proteome</keyword>
<evidence type="ECO:0000256" key="32">
    <source>
        <dbReference type="ARBA" id="ARBA00066910"/>
    </source>
</evidence>
<dbReference type="PANTHER" id="PTHR22589:SF50">
    <property type="entry name" value="CARNITINE O-ACETYLTRANSFERASE"/>
    <property type="match status" value="1"/>
</dbReference>
<evidence type="ECO:0000256" key="34">
    <source>
        <dbReference type="ARBA" id="ARBA00079830"/>
    </source>
</evidence>
<evidence type="ECO:0000256" key="37">
    <source>
        <dbReference type="RuleBase" id="RU003801"/>
    </source>
</evidence>
<dbReference type="OMA" id="ENHSKGP"/>
<dbReference type="EC" id="2.3.1.137" evidence="31"/>